<keyword evidence="9" id="KW-1133">Transmembrane helix</keyword>
<dbReference type="PANTHER" id="PTHR24421:SF10">
    <property type="entry name" value="NITRATE_NITRITE SENSOR PROTEIN NARQ"/>
    <property type="match status" value="1"/>
</dbReference>
<dbReference type="GO" id="GO:0000155">
    <property type="term" value="F:phosphorelay sensor kinase activity"/>
    <property type="evidence" value="ECO:0007669"/>
    <property type="project" value="InterPro"/>
</dbReference>
<dbReference type="AlphaFoldDB" id="A0A1I6DBP1"/>
<feature type="transmembrane region" description="Helical" evidence="9">
    <location>
        <begin position="89"/>
        <end position="107"/>
    </location>
</feature>
<keyword evidence="9" id="KW-0812">Transmembrane</keyword>
<dbReference type="Gene3D" id="1.20.5.1930">
    <property type="match status" value="1"/>
</dbReference>
<comment type="catalytic activity">
    <reaction evidence="1">
        <text>ATP + protein L-histidine = ADP + protein N-phospho-L-histidine.</text>
        <dbReference type="EC" id="2.7.13.3"/>
    </reaction>
</comment>
<feature type="transmembrane region" description="Helical" evidence="9">
    <location>
        <begin position="38"/>
        <end position="56"/>
    </location>
</feature>
<keyword evidence="4" id="KW-0808">Transferase</keyword>
<dbReference type="GO" id="GO:0005524">
    <property type="term" value="F:ATP binding"/>
    <property type="evidence" value="ECO:0007669"/>
    <property type="project" value="UniProtKB-KW"/>
</dbReference>
<evidence type="ECO:0000256" key="6">
    <source>
        <dbReference type="ARBA" id="ARBA00022777"/>
    </source>
</evidence>
<dbReference type="EC" id="2.7.13.3" evidence="2"/>
<sequence>MTGILTRLTWWQRVVFWLIVAAGGAVLVVEAFSSPSAYGAVGLVVCGILPSVALFTRDLAARAVAGIGTLSIVFTVVSATVLPGHLDNTFGFFELIGLACLCVRTLLVFPAWRAAGLCVLLSLAATTLPLRLADLDAAYTPLMAFIIAVVLAFVLLLGLVMRLYDRSRTDSFQLSRQAQRLEYARDLHDFVAHHVTAIVVQTQAVRFATGSGQLPDPVVLDKMLDGIERAGSQALTSMRTMVNVLRDDNAPMHPHQALTLMVNDLASSFTGAPVSTNVDPAIASLDLPNSTVDAARHVVQEALTNVLRHATRVSEVTVSARARGQEVEISVTNDGQAGDNGLPKGGFGLVGLAERVESAGGSLTAGPTGRGWAVTALLPSSTA</sequence>
<evidence type="ECO:0000256" key="5">
    <source>
        <dbReference type="ARBA" id="ARBA00022741"/>
    </source>
</evidence>
<feature type="transmembrane region" description="Helical" evidence="9">
    <location>
        <begin position="114"/>
        <end position="132"/>
    </location>
</feature>
<evidence type="ECO:0000259" key="10">
    <source>
        <dbReference type="Pfam" id="PF02518"/>
    </source>
</evidence>
<evidence type="ECO:0000256" key="8">
    <source>
        <dbReference type="ARBA" id="ARBA00023012"/>
    </source>
</evidence>
<reference evidence="13" key="1">
    <citation type="submission" date="2016-10" db="EMBL/GenBank/DDBJ databases">
        <authorList>
            <person name="Varghese N."/>
            <person name="Submissions S."/>
        </authorList>
    </citation>
    <scope>NUCLEOTIDE SEQUENCE [LARGE SCALE GENOMIC DNA]</scope>
    <source>
        <strain evidence="13">DSM 44232</strain>
    </source>
</reference>
<dbReference type="SUPFAM" id="SSF55874">
    <property type="entry name" value="ATPase domain of HSP90 chaperone/DNA topoisomerase II/histidine kinase"/>
    <property type="match status" value="1"/>
</dbReference>
<dbReference type="InterPro" id="IPR050482">
    <property type="entry name" value="Sensor_HK_TwoCompSys"/>
</dbReference>
<dbReference type="GO" id="GO:0046983">
    <property type="term" value="F:protein dimerization activity"/>
    <property type="evidence" value="ECO:0007669"/>
    <property type="project" value="InterPro"/>
</dbReference>
<dbReference type="Pfam" id="PF02518">
    <property type="entry name" value="HATPase_c"/>
    <property type="match status" value="1"/>
</dbReference>
<protein>
    <recommendedName>
        <fullName evidence="2">histidine kinase</fullName>
        <ecNumber evidence="2">2.7.13.3</ecNumber>
    </recommendedName>
</protein>
<evidence type="ECO:0000256" key="2">
    <source>
        <dbReference type="ARBA" id="ARBA00012438"/>
    </source>
</evidence>
<evidence type="ECO:0000256" key="7">
    <source>
        <dbReference type="ARBA" id="ARBA00022840"/>
    </source>
</evidence>
<feature type="transmembrane region" description="Helical" evidence="9">
    <location>
        <begin position="138"/>
        <end position="160"/>
    </location>
</feature>
<keyword evidence="5" id="KW-0547">Nucleotide-binding</keyword>
<evidence type="ECO:0000256" key="4">
    <source>
        <dbReference type="ARBA" id="ARBA00022679"/>
    </source>
</evidence>
<feature type="domain" description="Signal transduction histidine kinase subgroup 3 dimerisation and phosphoacceptor" evidence="11">
    <location>
        <begin position="180"/>
        <end position="248"/>
    </location>
</feature>
<accession>A0A1I6DBP1</accession>
<dbReference type="Pfam" id="PF07730">
    <property type="entry name" value="HisKA_3"/>
    <property type="match status" value="1"/>
</dbReference>
<keyword evidence="13" id="KW-1185">Reference proteome</keyword>
<feature type="transmembrane region" description="Helical" evidence="9">
    <location>
        <begin position="63"/>
        <end position="83"/>
    </location>
</feature>
<gene>
    <name evidence="12" type="ORF">SAMN04488564_102198</name>
</gene>
<dbReference type="CDD" id="cd16917">
    <property type="entry name" value="HATPase_UhpB-NarQ-NarX-like"/>
    <property type="match status" value="1"/>
</dbReference>
<keyword evidence="8" id="KW-0902">Two-component regulatory system</keyword>
<evidence type="ECO:0000259" key="11">
    <source>
        <dbReference type="Pfam" id="PF07730"/>
    </source>
</evidence>
<dbReference type="Proteomes" id="UP000198583">
    <property type="component" value="Unassembled WGS sequence"/>
</dbReference>
<dbReference type="PANTHER" id="PTHR24421">
    <property type="entry name" value="NITRATE/NITRITE SENSOR PROTEIN NARX-RELATED"/>
    <property type="match status" value="1"/>
</dbReference>
<keyword evidence="7" id="KW-0067">ATP-binding</keyword>
<keyword evidence="9" id="KW-0472">Membrane</keyword>
<proteinExistence type="predicted"/>
<organism evidence="12 13">
    <name type="scientific">Lentzea waywayandensis</name>
    <dbReference type="NCBI Taxonomy" id="84724"/>
    <lineage>
        <taxon>Bacteria</taxon>
        <taxon>Bacillati</taxon>
        <taxon>Actinomycetota</taxon>
        <taxon>Actinomycetes</taxon>
        <taxon>Pseudonocardiales</taxon>
        <taxon>Pseudonocardiaceae</taxon>
        <taxon>Lentzea</taxon>
    </lineage>
</organism>
<dbReference type="GO" id="GO:0016020">
    <property type="term" value="C:membrane"/>
    <property type="evidence" value="ECO:0007669"/>
    <property type="project" value="InterPro"/>
</dbReference>
<evidence type="ECO:0000313" key="12">
    <source>
        <dbReference type="EMBL" id="SFR02876.1"/>
    </source>
</evidence>
<dbReference type="OrthoDB" id="227596at2"/>
<name>A0A1I6DBP1_9PSEU</name>
<dbReference type="InterPro" id="IPR011712">
    <property type="entry name" value="Sig_transdc_His_kin_sub3_dim/P"/>
</dbReference>
<evidence type="ECO:0000313" key="13">
    <source>
        <dbReference type="Proteomes" id="UP000198583"/>
    </source>
</evidence>
<evidence type="ECO:0000256" key="3">
    <source>
        <dbReference type="ARBA" id="ARBA00022553"/>
    </source>
</evidence>
<dbReference type="InterPro" id="IPR003594">
    <property type="entry name" value="HATPase_dom"/>
</dbReference>
<dbReference type="InterPro" id="IPR036890">
    <property type="entry name" value="HATPase_C_sf"/>
</dbReference>
<evidence type="ECO:0000256" key="9">
    <source>
        <dbReference type="SAM" id="Phobius"/>
    </source>
</evidence>
<keyword evidence="6 12" id="KW-0418">Kinase</keyword>
<dbReference type="Gene3D" id="3.30.565.10">
    <property type="entry name" value="Histidine kinase-like ATPase, C-terminal domain"/>
    <property type="match status" value="1"/>
</dbReference>
<dbReference type="EMBL" id="FOYL01000002">
    <property type="protein sequence ID" value="SFR02876.1"/>
    <property type="molecule type" value="Genomic_DNA"/>
</dbReference>
<keyword evidence="3" id="KW-0597">Phosphoprotein</keyword>
<dbReference type="STRING" id="84724.SAMN04488564_102198"/>
<evidence type="ECO:0000256" key="1">
    <source>
        <dbReference type="ARBA" id="ARBA00000085"/>
    </source>
</evidence>
<dbReference type="RefSeq" id="WP_093588778.1">
    <property type="nucleotide sequence ID" value="NZ_FOYL01000002.1"/>
</dbReference>
<feature type="domain" description="Histidine kinase/HSP90-like ATPase" evidence="10">
    <location>
        <begin position="293"/>
        <end position="380"/>
    </location>
</feature>
<feature type="transmembrane region" description="Helical" evidence="9">
    <location>
        <begin position="14"/>
        <end position="32"/>
    </location>
</feature>